<dbReference type="OrthoDB" id="1178167at2"/>
<dbReference type="RefSeq" id="WP_073247307.1">
    <property type="nucleotide sequence ID" value="NZ_FQZX01000005.1"/>
</dbReference>
<dbReference type="EMBL" id="FQZX01000005">
    <property type="protein sequence ID" value="SHK80930.1"/>
    <property type="molecule type" value="Genomic_DNA"/>
</dbReference>
<dbReference type="STRING" id="228958.SAMN04488007_3891"/>
<keyword evidence="2" id="KW-1185">Reference proteome</keyword>
<name>A0A1M6VHJ2_9FLAO</name>
<dbReference type="Proteomes" id="UP000184314">
    <property type="component" value="Unassembled WGS sequence"/>
</dbReference>
<evidence type="ECO:0000313" key="2">
    <source>
        <dbReference type="Proteomes" id="UP000184314"/>
    </source>
</evidence>
<sequence>MIFKNHLWLFLFSIFILTTSFSKEDFKRTENYTYTTKRLPTMVESLQHGEHYTIQITSIGCFHGKRQTITVLNKEGILTASLNNKRKILSPSNVNELIHFELQLREIPLGGCTTIDTYSINNDYETFTISDGTCSWQGYKSLLAIF</sequence>
<accession>A0A1M6VHJ2</accession>
<organism evidence="1 2">
    <name type="scientific">Maribacter aquivivus</name>
    <dbReference type="NCBI Taxonomy" id="228958"/>
    <lineage>
        <taxon>Bacteria</taxon>
        <taxon>Pseudomonadati</taxon>
        <taxon>Bacteroidota</taxon>
        <taxon>Flavobacteriia</taxon>
        <taxon>Flavobacteriales</taxon>
        <taxon>Flavobacteriaceae</taxon>
        <taxon>Maribacter</taxon>
    </lineage>
</organism>
<evidence type="ECO:0000313" key="1">
    <source>
        <dbReference type="EMBL" id="SHK80930.1"/>
    </source>
</evidence>
<reference evidence="2" key="1">
    <citation type="submission" date="2016-11" db="EMBL/GenBank/DDBJ databases">
        <authorList>
            <person name="Varghese N."/>
            <person name="Submissions S."/>
        </authorList>
    </citation>
    <scope>NUCLEOTIDE SEQUENCE [LARGE SCALE GENOMIC DNA]</scope>
    <source>
        <strain evidence="2">DSM 16478</strain>
    </source>
</reference>
<proteinExistence type="predicted"/>
<dbReference type="AlphaFoldDB" id="A0A1M6VHJ2"/>
<protein>
    <submittedName>
        <fullName evidence="1">Uncharacterized protein</fullName>
    </submittedName>
</protein>
<gene>
    <name evidence="1" type="ORF">SAMN04488007_3891</name>
</gene>